<dbReference type="GeneID" id="98150102"/>
<comment type="caution">
    <text evidence="6">The sequence shown here is derived from an EMBL/GenBank/DDBJ whole genome shotgun (WGS) entry which is preliminary data.</text>
</comment>
<keyword evidence="2 5" id="KW-0812">Transmembrane</keyword>
<reference evidence="6 7" key="1">
    <citation type="submission" date="2024-07" db="EMBL/GenBank/DDBJ databases">
        <title>Section-level genome sequencing and comparative genomics of Aspergillus sections Usti and Cavernicolus.</title>
        <authorList>
            <consortium name="Lawrence Berkeley National Laboratory"/>
            <person name="Nybo J.L."/>
            <person name="Vesth T.C."/>
            <person name="Theobald S."/>
            <person name="Frisvad J.C."/>
            <person name="Larsen T.O."/>
            <person name="Kjaerboelling I."/>
            <person name="Rothschild-Mancinelli K."/>
            <person name="Lyhne E.K."/>
            <person name="Kogle M.E."/>
            <person name="Barry K."/>
            <person name="Clum A."/>
            <person name="Na H."/>
            <person name="Ledsgaard L."/>
            <person name="Lin J."/>
            <person name="Lipzen A."/>
            <person name="Kuo A."/>
            <person name="Riley R."/>
            <person name="Mondo S."/>
            <person name="Labutti K."/>
            <person name="Haridas S."/>
            <person name="Pangalinan J."/>
            <person name="Salamov A.A."/>
            <person name="Simmons B.A."/>
            <person name="Magnuson J.K."/>
            <person name="Chen J."/>
            <person name="Drula E."/>
            <person name="Henrissat B."/>
            <person name="Wiebenga A."/>
            <person name="Lubbers R.J."/>
            <person name="Gomes A.C."/>
            <person name="Macurrencykelacurrency M.R."/>
            <person name="Stajich J."/>
            <person name="Grigoriev I.V."/>
            <person name="Mortensen U.H."/>
            <person name="De Vries R.P."/>
            <person name="Baker S.E."/>
            <person name="Andersen M.R."/>
        </authorList>
    </citation>
    <scope>NUCLEOTIDE SEQUENCE [LARGE SCALE GENOMIC DNA]</scope>
    <source>
        <strain evidence="6 7">CBS 449.75</strain>
    </source>
</reference>
<evidence type="ECO:0000256" key="4">
    <source>
        <dbReference type="ARBA" id="ARBA00023136"/>
    </source>
</evidence>
<organism evidence="6 7">
    <name type="scientific">Aspergillus lucknowensis</name>
    <dbReference type="NCBI Taxonomy" id="176173"/>
    <lineage>
        <taxon>Eukaryota</taxon>
        <taxon>Fungi</taxon>
        <taxon>Dikarya</taxon>
        <taxon>Ascomycota</taxon>
        <taxon>Pezizomycotina</taxon>
        <taxon>Eurotiomycetes</taxon>
        <taxon>Eurotiomycetidae</taxon>
        <taxon>Eurotiales</taxon>
        <taxon>Aspergillaceae</taxon>
        <taxon>Aspergillus</taxon>
        <taxon>Aspergillus subgen. Nidulantes</taxon>
    </lineage>
</organism>
<feature type="transmembrane region" description="Helical" evidence="5">
    <location>
        <begin position="86"/>
        <end position="107"/>
    </location>
</feature>
<protein>
    <recommendedName>
        <fullName evidence="8">Outer spore wall protein RRT8</fullName>
    </recommendedName>
</protein>
<dbReference type="Proteomes" id="UP001610432">
    <property type="component" value="Unassembled WGS sequence"/>
</dbReference>
<evidence type="ECO:0008006" key="8">
    <source>
        <dbReference type="Google" id="ProtNLM"/>
    </source>
</evidence>
<dbReference type="Pfam" id="PF07264">
    <property type="entry name" value="EI24"/>
    <property type="match status" value="1"/>
</dbReference>
<dbReference type="PANTHER" id="PTHR34292">
    <property type="entry name" value="OUTER SPORE WALL PROTEIN LDS1"/>
    <property type="match status" value="1"/>
</dbReference>
<dbReference type="InterPro" id="IPR059112">
    <property type="entry name" value="CysZ/EI24"/>
</dbReference>
<accession>A0ABR4LWM4</accession>
<dbReference type="RefSeq" id="XP_070887553.1">
    <property type="nucleotide sequence ID" value="XM_071035030.1"/>
</dbReference>
<comment type="subcellular location">
    <subcellularLocation>
        <location evidence="1">Membrane</location>
        <topology evidence="1">Multi-pass membrane protein</topology>
    </subcellularLocation>
</comment>
<name>A0ABR4LWM4_9EURO</name>
<evidence type="ECO:0000313" key="7">
    <source>
        <dbReference type="Proteomes" id="UP001610432"/>
    </source>
</evidence>
<keyword evidence="4 5" id="KW-0472">Membrane</keyword>
<evidence type="ECO:0000256" key="2">
    <source>
        <dbReference type="ARBA" id="ARBA00022692"/>
    </source>
</evidence>
<dbReference type="PANTHER" id="PTHR34292:SF2">
    <property type="entry name" value="OUTER SPORE WALL PROTEIN LDS1"/>
    <property type="match status" value="1"/>
</dbReference>
<dbReference type="EMBL" id="JBFXLQ010000013">
    <property type="protein sequence ID" value="KAL2868574.1"/>
    <property type="molecule type" value="Genomic_DNA"/>
</dbReference>
<feature type="transmembrane region" description="Helical" evidence="5">
    <location>
        <begin position="248"/>
        <end position="269"/>
    </location>
</feature>
<evidence type="ECO:0000313" key="6">
    <source>
        <dbReference type="EMBL" id="KAL2868574.1"/>
    </source>
</evidence>
<keyword evidence="3 5" id="KW-1133">Transmembrane helix</keyword>
<gene>
    <name evidence="6" type="ORF">BJX67DRAFT_45455</name>
</gene>
<feature type="transmembrane region" description="Helical" evidence="5">
    <location>
        <begin position="56"/>
        <end position="74"/>
    </location>
</feature>
<feature type="transmembrane region" description="Helical" evidence="5">
    <location>
        <begin position="182"/>
        <end position="201"/>
    </location>
</feature>
<sequence>MSDRAKEALRAESANLAAIAQDVAFSGAYLYPFKGIFYLSTHPPLYTPLLRRAAQTLTLGISITAGLFVFTYLPQTTLMAFTAGPLLAPIGAFFLVLSEAAALTHFLSRTFVLADALIDTFDAVLLNRGHEALVSRGREIKSARGNGNGVFARLGKMLHKPLGSGFGFGTWSETARGLLRSVLLLPLNFIPVVGTVVYVYVSGKKAGPGLHERYFQLRGLSESEREEWVGKRRGAYTGLGMASVVLEMVPFASILFEFSNAVGAALWAADLEKSTK</sequence>
<proteinExistence type="predicted"/>
<evidence type="ECO:0000256" key="3">
    <source>
        <dbReference type="ARBA" id="ARBA00022989"/>
    </source>
</evidence>
<keyword evidence="7" id="KW-1185">Reference proteome</keyword>
<evidence type="ECO:0000256" key="5">
    <source>
        <dbReference type="SAM" id="Phobius"/>
    </source>
</evidence>
<evidence type="ECO:0000256" key="1">
    <source>
        <dbReference type="ARBA" id="ARBA00004141"/>
    </source>
</evidence>
<dbReference type="InterPro" id="IPR052786">
    <property type="entry name" value="Spore_wall_assembly"/>
</dbReference>